<name>M2XKB7_DOTSN</name>
<organism evidence="2 3">
    <name type="scientific">Dothistroma septosporum (strain NZE10 / CBS 128990)</name>
    <name type="common">Red band needle blight fungus</name>
    <name type="synonym">Mycosphaerella pini</name>
    <dbReference type="NCBI Taxonomy" id="675120"/>
    <lineage>
        <taxon>Eukaryota</taxon>
        <taxon>Fungi</taxon>
        <taxon>Dikarya</taxon>
        <taxon>Ascomycota</taxon>
        <taxon>Pezizomycotina</taxon>
        <taxon>Dothideomycetes</taxon>
        <taxon>Dothideomycetidae</taxon>
        <taxon>Mycosphaerellales</taxon>
        <taxon>Mycosphaerellaceae</taxon>
        <taxon>Dothistroma</taxon>
    </lineage>
</organism>
<keyword evidence="1" id="KW-0472">Membrane</keyword>
<keyword evidence="1" id="KW-0812">Transmembrane</keyword>
<evidence type="ECO:0000313" key="3">
    <source>
        <dbReference type="Proteomes" id="UP000016933"/>
    </source>
</evidence>
<reference evidence="2 3" key="2">
    <citation type="journal article" date="2012" name="PLoS Pathog.">
        <title>Diverse lifestyles and strategies of plant pathogenesis encoded in the genomes of eighteen Dothideomycetes fungi.</title>
        <authorList>
            <person name="Ohm R.A."/>
            <person name="Feau N."/>
            <person name="Henrissat B."/>
            <person name="Schoch C.L."/>
            <person name="Horwitz B.A."/>
            <person name="Barry K.W."/>
            <person name="Condon B.J."/>
            <person name="Copeland A.C."/>
            <person name="Dhillon B."/>
            <person name="Glaser F."/>
            <person name="Hesse C.N."/>
            <person name="Kosti I."/>
            <person name="LaButti K."/>
            <person name="Lindquist E.A."/>
            <person name="Lucas S."/>
            <person name="Salamov A.A."/>
            <person name="Bradshaw R.E."/>
            <person name="Ciuffetti L."/>
            <person name="Hamelin R.C."/>
            <person name="Kema G.H.J."/>
            <person name="Lawrence C."/>
            <person name="Scott J.A."/>
            <person name="Spatafora J.W."/>
            <person name="Turgeon B.G."/>
            <person name="de Wit P.J.G.M."/>
            <person name="Zhong S."/>
            <person name="Goodwin S.B."/>
            <person name="Grigoriev I.V."/>
        </authorList>
    </citation>
    <scope>NUCLEOTIDE SEQUENCE [LARGE SCALE GENOMIC DNA]</scope>
    <source>
        <strain evidence="3">NZE10 / CBS 128990</strain>
    </source>
</reference>
<reference evidence="3" key="1">
    <citation type="journal article" date="2012" name="PLoS Genet.">
        <title>The genomes of the fungal plant pathogens Cladosporium fulvum and Dothistroma septosporum reveal adaptation to different hosts and lifestyles but also signatures of common ancestry.</title>
        <authorList>
            <person name="de Wit P.J.G.M."/>
            <person name="van der Burgt A."/>
            <person name="Oekmen B."/>
            <person name="Stergiopoulos I."/>
            <person name="Abd-Elsalam K.A."/>
            <person name="Aerts A.L."/>
            <person name="Bahkali A.H."/>
            <person name="Beenen H.G."/>
            <person name="Chettri P."/>
            <person name="Cox M.P."/>
            <person name="Datema E."/>
            <person name="de Vries R.P."/>
            <person name="Dhillon B."/>
            <person name="Ganley A.R."/>
            <person name="Griffiths S.A."/>
            <person name="Guo Y."/>
            <person name="Hamelin R.C."/>
            <person name="Henrissat B."/>
            <person name="Kabir M.S."/>
            <person name="Jashni M.K."/>
            <person name="Kema G."/>
            <person name="Klaubauf S."/>
            <person name="Lapidus A."/>
            <person name="Levasseur A."/>
            <person name="Lindquist E."/>
            <person name="Mehrabi R."/>
            <person name="Ohm R.A."/>
            <person name="Owen T.J."/>
            <person name="Salamov A."/>
            <person name="Schwelm A."/>
            <person name="Schijlen E."/>
            <person name="Sun H."/>
            <person name="van den Burg H.A."/>
            <person name="van Ham R.C.H.J."/>
            <person name="Zhang S."/>
            <person name="Goodwin S.B."/>
            <person name="Grigoriev I.V."/>
            <person name="Collemare J."/>
            <person name="Bradshaw R.E."/>
        </authorList>
    </citation>
    <scope>NUCLEOTIDE SEQUENCE [LARGE SCALE GENOMIC DNA]</scope>
    <source>
        <strain evidence="3">NZE10 / CBS 128990</strain>
    </source>
</reference>
<dbReference type="Proteomes" id="UP000016933">
    <property type="component" value="Unassembled WGS sequence"/>
</dbReference>
<sequence length="98" mass="10637">MGPFITPEPERIVATPISAPDTTLTFTSLVVPSQSRLSTKTYLGQQDLDGYLPEQRSARRVILLALFFGSSALCSIFISLGTPLRLTPLVNSFARPSP</sequence>
<feature type="transmembrane region" description="Helical" evidence="1">
    <location>
        <begin position="61"/>
        <end position="80"/>
    </location>
</feature>
<accession>M2XKB7</accession>
<keyword evidence="1" id="KW-1133">Transmembrane helix</keyword>
<gene>
    <name evidence="2" type="ORF">DOTSEDRAFT_24932</name>
</gene>
<dbReference type="EMBL" id="KB446540">
    <property type="protein sequence ID" value="EME42932.1"/>
    <property type="molecule type" value="Genomic_DNA"/>
</dbReference>
<evidence type="ECO:0000313" key="2">
    <source>
        <dbReference type="EMBL" id="EME42932.1"/>
    </source>
</evidence>
<dbReference type="HOGENOM" id="CLU_2333594_0_0_1"/>
<proteinExistence type="predicted"/>
<dbReference type="AlphaFoldDB" id="M2XKB7"/>
<evidence type="ECO:0000256" key="1">
    <source>
        <dbReference type="SAM" id="Phobius"/>
    </source>
</evidence>
<protein>
    <submittedName>
        <fullName evidence="2">Uncharacterized protein</fullName>
    </submittedName>
</protein>
<keyword evidence="3" id="KW-1185">Reference proteome</keyword>